<comment type="subcellular location">
    <subcellularLocation>
        <location evidence="1">Membrane</location>
        <topology evidence="1">Multi-pass membrane protein</topology>
    </subcellularLocation>
</comment>
<keyword evidence="4 5" id="KW-0472">Membrane</keyword>
<evidence type="ECO:0000313" key="8">
    <source>
        <dbReference type="EMBL" id="TDT89194.1"/>
    </source>
</evidence>
<reference evidence="7 9" key="1">
    <citation type="journal article" date="2016" name="Front. Microbiol.">
        <title>Genome Sequence of the Piezophilic, Mesophilic Sulfate-Reducing Bacterium Desulfovibrio indicus J2T.</title>
        <authorList>
            <person name="Cao J."/>
            <person name="Maignien L."/>
            <person name="Shao Z."/>
            <person name="Alain K."/>
            <person name="Jebbar M."/>
        </authorList>
    </citation>
    <scope>NUCLEOTIDE SEQUENCE [LARGE SCALE GENOMIC DNA]</scope>
    <source>
        <strain evidence="7 9">J2</strain>
    </source>
</reference>
<feature type="transmembrane region" description="Helical" evidence="5">
    <location>
        <begin position="77"/>
        <end position="99"/>
    </location>
</feature>
<dbReference type="GO" id="GO:0016020">
    <property type="term" value="C:membrane"/>
    <property type="evidence" value="ECO:0007669"/>
    <property type="project" value="UniProtKB-SubCell"/>
</dbReference>
<dbReference type="EMBL" id="CP014206">
    <property type="protein sequence ID" value="AMK10415.1"/>
    <property type="molecule type" value="Genomic_DNA"/>
</dbReference>
<feature type="transmembrane region" description="Helical" evidence="5">
    <location>
        <begin position="119"/>
        <end position="138"/>
    </location>
</feature>
<evidence type="ECO:0000313" key="7">
    <source>
        <dbReference type="EMBL" id="AMK10415.1"/>
    </source>
</evidence>
<feature type="transmembrane region" description="Helical" evidence="5">
    <location>
        <begin position="9"/>
        <end position="28"/>
    </location>
</feature>
<protein>
    <submittedName>
        <fullName evidence="8">Methylamine utilization protein MauE</fullName>
    </submittedName>
</protein>
<organism evidence="8 10">
    <name type="scientific">Pseudodesulfovibrio indicus</name>
    <dbReference type="NCBI Taxonomy" id="1716143"/>
    <lineage>
        <taxon>Bacteria</taxon>
        <taxon>Pseudomonadati</taxon>
        <taxon>Thermodesulfobacteriota</taxon>
        <taxon>Desulfovibrionia</taxon>
        <taxon>Desulfovibrionales</taxon>
        <taxon>Desulfovibrionaceae</taxon>
    </lineage>
</organism>
<dbReference type="GO" id="GO:0030416">
    <property type="term" value="P:methylamine metabolic process"/>
    <property type="evidence" value="ECO:0007669"/>
    <property type="project" value="InterPro"/>
</dbReference>
<evidence type="ECO:0000256" key="3">
    <source>
        <dbReference type="ARBA" id="ARBA00022989"/>
    </source>
</evidence>
<name>A0A126QLX9_9BACT</name>
<evidence type="ECO:0000256" key="4">
    <source>
        <dbReference type="ARBA" id="ARBA00023136"/>
    </source>
</evidence>
<evidence type="ECO:0000313" key="9">
    <source>
        <dbReference type="Proteomes" id="UP000055611"/>
    </source>
</evidence>
<dbReference type="AlphaFoldDB" id="A0A126QLX9"/>
<dbReference type="KEGG" id="dej:AWY79_04430"/>
<evidence type="ECO:0000256" key="5">
    <source>
        <dbReference type="SAM" id="Phobius"/>
    </source>
</evidence>
<evidence type="ECO:0000256" key="1">
    <source>
        <dbReference type="ARBA" id="ARBA00004141"/>
    </source>
</evidence>
<proteinExistence type="predicted"/>
<evidence type="ECO:0000259" key="6">
    <source>
        <dbReference type="Pfam" id="PF07291"/>
    </source>
</evidence>
<dbReference type="Pfam" id="PF07291">
    <property type="entry name" value="MauE"/>
    <property type="match status" value="1"/>
</dbReference>
<dbReference type="OrthoDB" id="5420183at2"/>
<dbReference type="Proteomes" id="UP000055611">
    <property type="component" value="Chromosome"/>
</dbReference>
<keyword evidence="9" id="KW-1185">Reference proteome</keyword>
<accession>A0A126QLX9</accession>
<gene>
    <name evidence="7" type="ORF">AWY79_04430</name>
    <name evidence="8" type="ORF">EDC59_104187</name>
</gene>
<feature type="transmembrane region" description="Helical" evidence="5">
    <location>
        <begin position="48"/>
        <end position="70"/>
    </location>
</feature>
<keyword evidence="3 5" id="KW-1133">Transmembrane helix</keyword>
<feature type="domain" description="Methylamine utilisation protein MauE" evidence="6">
    <location>
        <begin position="8"/>
        <end position="137"/>
    </location>
</feature>
<reference evidence="8 10" key="2">
    <citation type="submission" date="2019-03" db="EMBL/GenBank/DDBJ databases">
        <title>Genomic Encyclopedia of Type Strains, Phase IV (KMG-IV): sequencing the most valuable type-strain genomes for metagenomic binning, comparative biology and taxonomic classification.</title>
        <authorList>
            <person name="Goeker M."/>
        </authorList>
    </citation>
    <scope>NUCLEOTIDE SEQUENCE [LARGE SCALE GENOMIC DNA]</scope>
    <source>
        <strain evidence="8 10">DSM 101483</strain>
    </source>
</reference>
<dbReference type="RefSeq" id="WP_066800857.1">
    <property type="nucleotide sequence ID" value="NZ_CP014206.1"/>
</dbReference>
<sequence length="158" mass="17021">MTRLLTSKYVYLALRLIIGLLFVYAGALKLSNPEGFAVTINIYGLTTWRMSGVLSYVIPTVEILAGLGLALDVKGGLALVVAQLLGFMAVLLYALHLGLDADCGCFGTPKNTDNAPTGPLVAFLRDAAMLAGCALIHLQRRYAGFRPRSLTRLFRSTD</sequence>
<dbReference type="EMBL" id="SOBK01000004">
    <property type="protein sequence ID" value="TDT89194.1"/>
    <property type="molecule type" value="Genomic_DNA"/>
</dbReference>
<dbReference type="Proteomes" id="UP000295506">
    <property type="component" value="Unassembled WGS sequence"/>
</dbReference>
<keyword evidence="2 5" id="KW-0812">Transmembrane</keyword>
<evidence type="ECO:0000256" key="2">
    <source>
        <dbReference type="ARBA" id="ARBA00022692"/>
    </source>
</evidence>
<evidence type="ECO:0000313" key="10">
    <source>
        <dbReference type="Proteomes" id="UP000295506"/>
    </source>
</evidence>
<dbReference type="InterPro" id="IPR009908">
    <property type="entry name" value="Methylamine_util_MauE"/>
</dbReference>